<dbReference type="SUPFAM" id="SSF54768">
    <property type="entry name" value="dsRNA-binding domain-like"/>
    <property type="match status" value="1"/>
</dbReference>
<evidence type="ECO:0000313" key="6">
    <source>
        <dbReference type="Proteomes" id="UP000011087"/>
    </source>
</evidence>
<dbReference type="Proteomes" id="UP000011087">
    <property type="component" value="Unassembled WGS sequence"/>
</dbReference>
<name>L1J8N0_GUITC</name>
<dbReference type="EMBL" id="JH993004">
    <property type="protein sequence ID" value="EKX44459.1"/>
    <property type="molecule type" value="Genomic_DNA"/>
</dbReference>
<dbReference type="EnsemblProtists" id="EKX44459">
    <property type="protein sequence ID" value="EKX44459"/>
    <property type="gene ID" value="GUITHDRAFT_109582"/>
</dbReference>
<accession>L1J8N0</accession>
<dbReference type="HOGENOM" id="CLU_678728_0_0_1"/>
<reference evidence="6" key="2">
    <citation type="submission" date="2012-11" db="EMBL/GenBank/DDBJ databases">
        <authorList>
            <person name="Kuo A."/>
            <person name="Curtis B.A."/>
            <person name="Tanifuji G."/>
            <person name="Burki F."/>
            <person name="Gruber A."/>
            <person name="Irimia M."/>
            <person name="Maruyama S."/>
            <person name="Arias M.C."/>
            <person name="Ball S.G."/>
            <person name="Gile G.H."/>
            <person name="Hirakawa Y."/>
            <person name="Hopkins J.F."/>
            <person name="Rensing S.A."/>
            <person name="Schmutz J."/>
            <person name="Symeonidi A."/>
            <person name="Elias M."/>
            <person name="Eveleigh R.J."/>
            <person name="Herman E.K."/>
            <person name="Klute M.J."/>
            <person name="Nakayama T."/>
            <person name="Obornik M."/>
            <person name="Reyes-Prieto A."/>
            <person name="Armbrust E.V."/>
            <person name="Aves S.J."/>
            <person name="Beiko R.G."/>
            <person name="Coutinho P."/>
            <person name="Dacks J.B."/>
            <person name="Durnford D.G."/>
            <person name="Fast N.M."/>
            <person name="Green B.R."/>
            <person name="Grisdale C."/>
            <person name="Hempe F."/>
            <person name="Henrissat B."/>
            <person name="Hoppner M.P."/>
            <person name="Ishida K.-I."/>
            <person name="Kim E."/>
            <person name="Koreny L."/>
            <person name="Kroth P.G."/>
            <person name="Liu Y."/>
            <person name="Malik S.-B."/>
            <person name="Maier U.G."/>
            <person name="McRose D."/>
            <person name="Mock T."/>
            <person name="Neilson J.A."/>
            <person name="Onodera N.T."/>
            <person name="Poole A.M."/>
            <person name="Pritham E.J."/>
            <person name="Richards T.A."/>
            <person name="Rocap G."/>
            <person name="Roy S.W."/>
            <person name="Sarai C."/>
            <person name="Schaack S."/>
            <person name="Shirato S."/>
            <person name="Slamovits C.H."/>
            <person name="Spencer D.F."/>
            <person name="Suzuki S."/>
            <person name="Worden A.Z."/>
            <person name="Zauner S."/>
            <person name="Barry K."/>
            <person name="Bell C."/>
            <person name="Bharti A.K."/>
            <person name="Crow J.A."/>
            <person name="Grimwood J."/>
            <person name="Kramer R."/>
            <person name="Lindquist E."/>
            <person name="Lucas S."/>
            <person name="Salamov A."/>
            <person name="McFadden G.I."/>
            <person name="Lane C.E."/>
            <person name="Keeling P.J."/>
            <person name="Gray M.W."/>
            <person name="Grigoriev I.V."/>
            <person name="Archibald J.M."/>
        </authorList>
    </citation>
    <scope>NUCLEOTIDE SEQUENCE</scope>
    <source>
        <strain evidence="6">CCMP2712</strain>
    </source>
</reference>
<dbReference type="AlphaFoldDB" id="L1J8N0"/>
<reference evidence="4 6" key="1">
    <citation type="journal article" date="2012" name="Nature">
        <title>Algal genomes reveal evolutionary mosaicism and the fate of nucleomorphs.</title>
        <authorList>
            <consortium name="DOE Joint Genome Institute"/>
            <person name="Curtis B.A."/>
            <person name="Tanifuji G."/>
            <person name="Burki F."/>
            <person name="Gruber A."/>
            <person name="Irimia M."/>
            <person name="Maruyama S."/>
            <person name="Arias M.C."/>
            <person name="Ball S.G."/>
            <person name="Gile G.H."/>
            <person name="Hirakawa Y."/>
            <person name="Hopkins J.F."/>
            <person name="Kuo A."/>
            <person name="Rensing S.A."/>
            <person name="Schmutz J."/>
            <person name="Symeonidi A."/>
            <person name="Elias M."/>
            <person name="Eveleigh R.J."/>
            <person name="Herman E.K."/>
            <person name="Klute M.J."/>
            <person name="Nakayama T."/>
            <person name="Obornik M."/>
            <person name="Reyes-Prieto A."/>
            <person name="Armbrust E.V."/>
            <person name="Aves S.J."/>
            <person name="Beiko R.G."/>
            <person name="Coutinho P."/>
            <person name="Dacks J.B."/>
            <person name="Durnford D.G."/>
            <person name="Fast N.M."/>
            <person name="Green B.R."/>
            <person name="Grisdale C.J."/>
            <person name="Hempel F."/>
            <person name="Henrissat B."/>
            <person name="Hoppner M.P."/>
            <person name="Ishida K."/>
            <person name="Kim E."/>
            <person name="Koreny L."/>
            <person name="Kroth P.G."/>
            <person name="Liu Y."/>
            <person name="Malik S.B."/>
            <person name="Maier U.G."/>
            <person name="McRose D."/>
            <person name="Mock T."/>
            <person name="Neilson J.A."/>
            <person name="Onodera N.T."/>
            <person name="Poole A.M."/>
            <person name="Pritham E.J."/>
            <person name="Richards T.A."/>
            <person name="Rocap G."/>
            <person name="Roy S.W."/>
            <person name="Sarai C."/>
            <person name="Schaack S."/>
            <person name="Shirato S."/>
            <person name="Slamovits C.H."/>
            <person name="Spencer D.F."/>
            <person name="Suzuki S."/>
            <person name="Worden A.Z."/>
            <person name="Zauner S."/>
            <person name="Barry K."/>
            <person name="Bell C."/>
            <person name="Bharti A.K."/>
            <person name="Crow J.A."/>
            <person name="Grimwood J."/>
            <person name="Kramer R."/>
            <person name="Lindquist E."/>
            <person name="Lucas S."/>
            <person name="Salamov A."/>
            <person name="McFadden G.I."/>
            <person name="Lane C.E."/>
            <person name="Keeling P.J."/>
            <person name="Gray M.W."/>
            <person name="Grigoriev I.V."/>
            <person name="Archibald J.M."/>
        </authorList>
    </citation>
    <scope>NUCLEOTIDE SEQUENCE</scope>
    <source>
        <strain evidence="4 6">CCMP2712</strain>
    </source>
</reference>
<dbReference type="InterPro" id="IPR014720">
    <property type="entry name" value="dsRBD_dom"/>
</dbReference>
<organism evidence="4">
    <name type="scientific">Guillardia theta (strain CCMP2712)</name>
    <name type="common">Cryptophyte</name>
    <dbReference type="NCBI Taxonomy" id="905079"/>
    <lineage>
        <taxon>Eukaryota</taxon>
        <taxon>Cryptophyceae</taxon>
        <taxon>Pyrenomonadales</taxon>
        <taxon>Geminigeraceae</taxon>
        <taxon>Guillardia</taxon>
    </lineage>
</organism>
<feature type="compositionally biased region" description="Acidic residues" evidence="2">
    <location>
        <begin position="348"/>
        <end position="367"/>
    </location>
</feature>
<dbReference type="PaxDb" id="55529-EKX44459"/>
<protein>
    <recommendedName>
        <fullName evidence="3">DRBM domain-containing protein</fullName>
    </recommendedName>
</protein>
<dbReference type="Gene3D" id="3.30.160.20">
    <property type="match status" value="1"/>
</dbReference>
<dbReference type="Pfam" id="PF00035">
    <property type="entry name" value="dsrm"/>
    <property type="match status" value="1"/>
</dbReference>
<evidence type="ECO:0000256" key="2">
    <source>
        <dbReference type="SAM" id="MobiDB-lite"/>
    </source>
</evidence>
<feature type="compositionally biased region" description="Basic and acidic residues" evidence="2">
    <location>
        <begin position="394"/>
        <end position="406"/>
    </location>
</feature>
<gene>
    <name evidence="4" type="ORF">GUITHDRAFT_109582</name>
</gene>
<evidence type="ECO:0000259" key="3">
    <source>
        <dbReference type="PROSITE" id="PS50137"/>
    </source>
</evidence>
<dbReference type="GO" id="GO:0003723">
    <property type="term" value="F:RNA binding"/>
    <property type="evidence" value="ECO:0007669"/>
    <property type="project" value="UniProtKB-UniRule"/>
</dbReference>
<dbReference type="CDD" id="cd00048">
    <property type="entry name" value="DSRM_SF"/>
    <property type="match status" value="1"/>
</dbReference>
<evidence type="ECO:0000313" key="4">
    <source>
        <dbReference type="EMBL" id="EKX44459.1"/>
    </source>
</evidence>
<dbReference type="SMART" id="SM00358">
    <property type="entry name" value="DSRM"/>
    <property type="match status" value="1"/>
</dbReference>
<feature type="region of interest" description="Disordered" evidence="2">
    <location>
        <begin position="325"/>
        <end position="406"/>
    </location>
</feature>
<feature type="compositionally biased region" description="Acidic residues" evidence="2">
    <location>
        <begin position="325"/>
        <end position="341"/>
    </location>
</feature>
<reference evidence="5" key="3">
    <citation type="submission" date="2015-06" db="UniProtKB">
        <authorList>
            <consortium name="EnsemblProtists"/>
        </authorList>
    </citation>
    <scope>IDENTIFICATION</scope>
</reference>
<feature type="compositionally biased region" description="Acidic residues" evidence="2">
    <location>
        <begin position="374"/>
        <end position="393"/>
    </location>
</feature>
<sequence>MDPNKLNSLVQKLVANGMRPLQKQISELQKVVSSLSLRQALEGQTSSIPSGEERGDPKGNLINLCATLSPRLKPIFHTTQAGPLHKPQFSCTVIIGQHTFYGPQQPKKKLAESEASKMAKEILLKADRTILEIADSQAETCPVTNNSANVLPHFSNWLESKPTELGGRISIDVFCNSFSGLKPSAEGITYHFSSGMREAADHEISFFAGKYMNQWKHSKVVVLVISKDLAIKNTVMMLKREQIHSLLKSPCQISSQYGVESIFQSLCDTLASQAQQKYKNDYYDHDDDYYNDDDDDDDDVYHDDDDVYHDDDDVYHDDDDVYHDDDDVYHDDDDVYHDDYDDSRRGCDDDDYDDDDDDDDDWDEDYDDSRRGCDDDDYDDDDDDDDDWDEDYDDSRRDDDGEPKDQ</sequence>
<dbReference type="PROSITE" id="PS50137">
    <property type="entry name" value="DS_RBD"/>
    <property type="match status" value="1"/>
</dbReference>
<evidence type="ECO:0000256" key="1">
    <source>
        <dbReference type="PROSITE-ProRule" id="PRU00266"/>
    </source>
</evidence>
<keyword evidence="1" id="KW-0694">RNA-binding</keyword>
<proteinExistence type="predicted"/>
<dbReference type="KEGG" id="gtt:GUITHDRAFT_109582"/>
<dbReference type="GeneID" id="17301200"/>
<evidence type="ECO:0000313" key="5">
    <source>
        <dbReference type="EnsemblProtists" id="EKX44459"/>
    </source>
</evidence>
<dbReference type="RefSeq" id="XP_005831439.1">
    <property type="nucleotide sequence ID" value="XM_005831382.1"/>
</dbReference>
<keyword evidence="6" id="KW-1185">Reference proteome</keyword>
<feature type="domain" description="DRBM" evidence="3">
    <location>
        <begin position="56"/>
        <end position="125"/>
    </location>
</feature>